<name>A0A9Q3GXX6_9BASI</name>
<keyword evidence="2" id="KW-1185">Reference proteome</keyword>
<gene>
    <name evidence="1" type="ORF">O181_022275</name>
</gene>
<sequence>MYTDLLVFERFDQLIAEENSTISLSSKETITPETDRKSSWKNCKKDELKGEDSEAIEKIKEELRKMRINLDMATEDPENWI</sequence>
<proteinExistence type="predicted"/>
<organism evidence="1 2">
    <name type="scientific">Austropuccinia psidii MF-1</name>
    <dbReference type="NCBI Taxonomy" id="1389203"/>
    <lineage>
        <taxon>Eukaryota</taxon>
        <taxon>Fungi</taxon>
        <taxon>Dikarya</taxon>
        <taxon>Basidiomycota</taxon>
        <taxon>Pucciniomycotina</taxon>
        <taxon>Pucciniomycetes</taxon>
        <taxon>Pucciniales</taxon>
        <taxon>Sphaerophragmiaceae</taxon>
        <taxon>Austropuccinia</taxon>
    </lineage>
</organism>
<comment type="caution">
    <text evidence="1">The sequence shown here is derived from an EMBL/GenBank/DDBJ whole genome shotgun (WGS) entry which is preliminary data.</text>
</comment>
<reference evidence="1" key="1">
    <citation type="submission" date="2021-03" db="EMBL/GenBank/DDBJ databases">
        <title>Draft genome sequence of rust myrtle Austropuccinia psidii MF-1, a brazilian biotype.</title>
        <authorList>
            <person name="Quecine M.C."/>
            <person name="Pachon D.M.R."/>
            <person name="Bonatelli M.L."/>
            <person name="Correr F.H."/>
            <person name="Franceschini L.M."/>
            <person name="Leite T.F."/>
            <person name="Margarido G.R.A."/>
            <person name="Almeida C.A."/>
            <person name="Ferrarezi J.A."/>
            <person name="Labate C.A."/>
        </authorList>
    </citation>
    <scope>NUCLEOTIDE SEQUENCE</scope>
    <source>
        <strain evidence="1">MF-1</strain>
    </source>
</reference>
<dbReference type="AlphaFoldDB" id="A0A9Q3GXX6"/>
<evidence type="ECO:0000313" key="1">
    <source>
        <dbReference type="EMBL" id="MBW0482560.1"/>
    </source>
</evidence>
<dbReference type="Proteomes" id="UP000765509">
    <property type="component" value="Unassembled WGS sequence"/>
</dbReference>
<protein>
    <submittedName>
        <fullName evidence="1">Uncharacterized protein</fullName>
    </submittedName>
</protein>
<accession>A0A9Q3GXX6</accession>
<evidence type="ECO:0000313" key="2">
    <source>
        <dbReference type="Proteomes" id="UP000765509"/>
    </source>
</evidence>
<dbReference type="EMBL" id="AVOT02006838">
    <property type="protein sequence ID" value="MBW0482560.1"/>
    <property type="molecule type" value="Genomic_DNA"/>
</dbReference>